<feature type="binding site" evidence="2">
    <location>
        <position position="132"/>
    </location>
    <ligand>
        <name>phosphate</name>
        <dbReference type="ChEBI" id="CHEBI:43474"/>
    </ligand>
</feature>
<dbReference type="GO" id="GO:0006218">
    <property type="term" value="P:uridine catabolic process"/>
    <property type="evidence" value="ECO:0007669"/>
    <property type="project" value="TreeGrafter"/>
</dbReference>
<comment type="similarity">
    <text evidence="1">Belongs to the PNP/UDP phosphorylase family.</text>
</comment>
<proteinExistence type="inferred from homology"/>
<evidence type="ECO:0000259" key="3">
    <source>
        <dbReference type="Pfam" id="PF01048"/>
    </source>
</evidence>
<dbReference type="InterPro" id="IPR010059">
    <property type="entry name" value="Uridine_phosphorylase_euk"/>
</dbReference>
<dbReference type="GeneTree" id="ENSGT00940000157781"/>
<dbReference type="PANTHER" id="PTHR43691:SF11">
    <property type="entry name" value="FI09636P-RELATED"/>
    <property type="match status" value="1"/>
</dbReference>
<feature type="binding site" evidence="2">
    <location>
        <position position="256"/>
    </location>
    <ligand>
        <name>substrate</name>
    </ligand>
</feature>
<dbReference type="Pfam" id="PF01048">
    <property type="entry name" value="PNP_UDP_1"/>
    <property type="match status" value="1"/>
</dbReference>
<protein>
    <submittedName>
        <fullName evidence="4">Uridine phosphorylase 1</fullName>
    </submittedName>
</protein>
<dbReference type="NCBIfam" id="TIGR01719">
    <property type="entry name" value="euk_UDPppase"/>
    <property type="match status" value="1"/>
</dbReference>
<feature type="binding site" evidence="2">
    <location>
        <begin position="176"/>
        <end position="179"/>
    </location>
    <ligand>
        <name>phosphate</name>
        <dbReference type="ChEBI" id="CHEBI:43474"/>
    </ligand>
</feature>
<accession>A0A8C4R855</accession>
<organism evidence="4 5">
    <name type="scientific">Eptatretus burgeri</name>
    <name type="common">Inshore hagfish</name>
    <dbReference type="NCBI Taxonomy" id="7764"/>
    <lineage>
        <taxon>Eukaryota</taxon>
        <taxon>Metazoa</taxon>
        <taxon>Chordata</taxon>
        <taxon>Craniata</taxon>
        <taxon>Vertebrata</taxon>
        <taxon>Cyclostomata</taxon>
        <taxon>Myxini</taxon>
        <taxon>Myxiniformes</taxon>
        <taxon>Myxinidae</taxon>
        <taxon>Eptatretinae</taxon>
        <taxon>Eptatretus</taxon>
    </lineage>
</organism>
<evidence type="ECO:0000313" key="4">
    <source>
        <dbReference type="Ensembl" id="ENSEBUP00000026146.1"/>
    </source>
</evidence>
<evidence type="ECO:0000256" key="2">
    <source>
        <dbReference type="PIRSR" id="PIRSR610059-50"/>
    </source>
</evidence>
<dbReference type="CDD" id="cd17763">
    <property type="entry name" value="UP_hUPP-like"/>
    <property type="match status" value="1"/>
</dbReference>
<dbReference type="AlphaFoldDB" id="A0A8C4R855"/>
<dbReference type="PANTHER" id="PTHR43691">
    <property type="entry name" value="URIDINE PHOSPHORYLASE"/>
    <property type="match status" value="1"/>
</dbReference>
<evidence type="ECO:0000256" key="1">
    <source>
        <dbReference type="ARBA" id="ARBA00010456"/>
    </source>
</evidence>
<feature type="domain" description="Nucleoside phosphorylase" evidence="3">
    <location>
        <begin position="92"/>
        <end position="341"/>
    </location>
</feature>
<dbReference type="GO" id="GO:0004850">
    <property type="term" value="F:uridine phosphorylase activity"/>
    <property type="evidence" value="ECO:0007669"/>
    <property type="project" value="InterPro"/>
</dbReference>
<reference evidence="4" key="1">
    <citation type="submission" date="2025-08" db="UniProtKB">
        <authorList>
            <consortium name="Ensembl"/>
        </authorList>
    </citation>
    <scope>IDENTIFICATION</scope>
</reference>
<dbReference type="InterPro" id="IPR000845">
    <property type="entry name" value="Nucleoside_phosphorylase_d"/>
</dbReference>
<dbReference type="GO" id="GO:0009166">
    <property type="term" value="P:nucleotide catabolic process"/>
    <property type="evidence" value="ECO:0007669"/>
    <property type="project" value="InterPro"/>
</dbReference>
<sequence length="354" mass="38999">MLSHPRLSVCSGGVERTGRSSALSANTCFSSNPQERDLRCILFSIAMAHDGMDNGKVKVLNPHLASLQEDVLYHLGMSNTTHDLPEMFGDVKFVCVGGSMGRMKAFAEFLRGELGLPRDEESQRNLCEGTDRYAMYKVGPVLSINHGMGVPSMSILLHELFKLLYHAGSRNVLIIRIGTSGGIGLEPGTVVVSHAAVNYKFEALFEQPILGRLVSRPTQMDETLAQELLECSKQFAEDFPTILGDTLCTNDFYEGQGRLDGAICKYTAAEKLNYLKHAYAAGVRNIEMESSVFAAMSNECGLRAAVVCTTLLNRLEGDQISSSHAVLSDYQLRPQRIIAYYIKCKLRKTQCLKV</sequence>
<dbReference type="Ensembl" id="ENSEBUT00000026722.1">
    <property type="protein sequence ID" value="ENSEBUP00000026146.1"/>
    <property type="gene ID" value="ENSEBUG00000016113.1"/>
</dbReference>
<evidence type="ECO:0000313" key="5">
    <source>
        <dbReference type="Proteomes" id="UP000694388"/>
    </source>
</evidence>
<dbReference type="InterPro" id="IPR035994">
    <property type="entry name" value="Nucleoside_phosphorylase_sf"/>
</dbReference>
<name>A0A8C4R855_EPTBU</name>
<feature type="binding site" evidence="2">
    <location>
        <position position="258"/>
    </location>
    <ligand>
        <name>substrate</name>
    </ligand>
</feature>
<reference evidence="4" key="2">
    <citation type="submission" date="2025-09" db="UniProtKB">
        <authorList>
            <consortium name="Ensembl"/>
        </authorList>
    </citation>
    <scope>IDENTIFICATION</scope>
</reference>
<dbReference type="Gene3D" id="3.40.50.1580">
    <property type="entry name" value="Nucleoside phosphorylase domain"/>
    <property type="match status" value="1"/>
</dbReference>
<dbReference type="GO" id="GO:0005829">
    <property type="term" value="C:cytosol"/>
    <property type="evidence" value="ECO:0007669"/>
    <property type="project" value="TreeGrafter"/>
</dbReference>
<dbReference type="SUPFAM" id="SSF53167">
    <property type="entry name" value="Purine and uridine phosphorylases"/>
    <property type="match status" value="1"/>
</dbReference>
<keyword evidence="5" id="KW-1185">Reference proteome</keyword>
<dbReference type="Proteomes" id="UP000694388">
    <property type="component" value="Unplaced"/>
</dbReference>
<dbReference type="OMA" id="NIEMEAN"/>